<dbReference type="EMBL" id="JANPWB010000011">
    <property type="protein sequence ID" value="KAJ1127437.1"/>
    <property type="molecule type" value="Genomic_DNA"/>
</dbReference>
<gene>
    <name evidence="2" type="ORF">NDU88_005839</name>
</gene>
<evidence type="ECO:0000256" key="1">
    <source>
        <dbReference type="SAM" id="MobiDB-lite"/>
    </source>
</evidence>
<accession>A0AAV7PGK4</accession>
<dbReference type="AlphaFoldDB" id="A0AAV7PGK4"/>
<feature type="compositionally biased region" description="Low complexity" evidence="1">
    <location>
        <begin position="35"/>
        <end position="47"/>
    </location>
</feature>
<feature type="region of interest" description="Disordered" evidence="1">
    <location>
        <begin position="1"/>
        <end position="49"/>
    </location>
</feature>
<proteinExistence type="predicted"/>
<keyword evidence="3" id="KW-1185">Reference proteome</keyword>
<organism evidence="2 3">
    <name type="scientific">Pleurodeles waltl</name>
    <name type="common">Iberian ribbed newt</name>
    <dbReference type="NCBI Taxonomy" id="8319"/>
    <lineage>
        <taxon>Eukaryota</taxon>
        <taxon>Metazoa</taxon>
        <taxon>Chordata</taxon>
        <taxon>Craniata</taxon>
        <taxon>Vertebrata</taxon>
        <taxon>Euteleostomi</taxon>
        <taxon>Amphibia</taxon>
        <taxon>Batrachia</taxon>
        <taxon>Caudata</taxon>
        <taxon>Salamandroidea</taxon>
        <taxon>Salamandridae</taxon>
        <taxon>Pleurodelinae</taxon>
        <taxon>Pleurodeles</taxon>
    </lineage>
</organism>
<feature type="compositionally biased region" description="Basic and acidic residues" evidence="1">
    <location>
        <begin position="1"/>
        <end position="10"/>
    </location>
</feature>
<evidence type="ECO:0000313" key="2">
    <source>
        <dbReference type="EMBL" id="KAJ1127437.1"/>
    </source>
</evidence>
<sequence length="92" mass="9700">MRHVGPEKTARFRAHGADLSGHSGVSVSGPGGVSGASAGAAWPGAKARAGELEVVRRTTLKGWSGAARGPRSREALKRCRWVKLRLQQSSRI</sequence>
<protein>
    <submittedName>
        <fullName evidence="2">Uncharacterized protein</fullName>
    </submittedName>
</protein>
<comment type="caution">
    <text evidence="2">The sequence shown here is derived from an EMBL/GenBank/DDBJ whole genome shotgun (WGS) entry which is preliminary data.</text>
</comment>
<reference evidence="2" key="1">
    <citation type="journal article" date="2022" name="bioRxiv">
        <title>Sequencing and chromosome-scale assembly of the giantPleurodeles waltlgenome.</title>
        <authorList>
            <person name="Brown T."/>
            <person name="Elewa A."/>
            <person name="Iarovenko S."/>
            <person name="Subramanian E."/>
            <person name="Araus A.J."/>
            <person name="Petzold A."/>
            <person name="Susuki M."/>
            <person name="Suzuki K.-i.T."/>
            <person name="Hayashi T."/>
            <person name="Toyoda A."/>
            <person name="Oliveira C."/>
            <person name="Osipova E."/>
            <person name="Leigh N.D."/>
            <person name="Simon A."/>
            <person name="Yun M.H."/>
        </authorList>
    </citation>
    <scope>NUCLEOTIDE SEQUENCE</scope>
    <source>
        <strain evidence="2">20211129_DDA</strain>
        <tissue evidence="2">Liver</tissue>
    </source>
</reference>
<name>A0AAV7PGK4_PLEWA</name>
<evidence type="ECO:0000313" key="3">
    <source>
        <dbReference type="Proteomes" id="UP001066276"/>
    </source>
</evidence>
<dbReference type="Proteomes" id="UP001066276">
    <property type="component" value="Chromosome 7"/>
</dbReference>